<reference evidence="3" key="1">
    <citation type="journal article" date="2019" name="Int. J. Syst. Evol. Microbiol.">
        <title>The Global Catalogue of Microorganisms (GCM) 10K type strain sequencing project: providing services to taxonomists for standard genome sequencing and annotation.</title>
        <authorList>
            <consortium name="The Broad Institute Genomics Platform"/>
            <consortium name="The Broad Institute Genome Sequencing Center for Infectious Disease"/>
            <person name="Wu L."/>
            <person name="Ma J."/>
        </authorList>
    </citation>
    <scope>NUCLEOTIDE SEQUENCE [LARGE SCALE GENOMIC DNA]</scope>
    <source>
        <strain evidence="3">CCUG 55585</strain>
    </source>
</reference>
<gene>
    <name evidence="2" type="ORF">ACFQ0E_03790</name>
</gene>
<dbReference type="EMBL" id="JBHTIF010000001">
    <property type="protein sequence ID" value="MFD0724716.1"/>
    <property type="molecule type" value="Genomic_DNA"/>
</dbReference>
<evidence type="ECO:0000259" key="1">
    <source>
        <dbReference type="Pfam" id="PF01370"/>
    </source>
</evidence>
<organism evidence="2 3">
    <name type="scientific">Lysobacter brunescens</name>
    <dbReference type="NCBI Taxonomy" id="262323"/>
    <lineage>
        <taxon>Bacteria</taxon>
        <taxon>Pseudomonadati</taxon>
        <taxon>Pseudomonadota</taxon>
        <taxon>Gammaproteobacteria</taxon>
        <taxon>Lysobacterales</taxon>
        <taxon>Lysobacteraceae</taxon>
        <taxon>Lysobacter</taxon>
    </lineage>
</organism>
<dbReference type="InterPro" id="IPR001509">
    <property type="entry name" value="Epimerase_deHydtase"/>
</dbReference>
<evidence type="ECO:0000313" key="3">
    <source>
        <dbReference type="Proteomes" id="UP001597110"/>
    </source>
</evidence>
<protein>
    <submittedName>
        <fullName evidence="2">NAD-dependent epimerase/dehydratase family protein</fullName>
    </submittedName>
</protein>
<feature type="domain" description="NAD-dependent epimerase/dehydratase" evidence="1">
    <location>
        <begin position="46"/>
        <end position="269"/>
    </location>
</feature>
<dbReference type="PROSITE" id="PS51318">
    <property type="entry name" value="TAT"/>
    <property type="match status" value="1"/>
</dbReference>
<accession>A0ABW2YAS9</accession>
<name>A0ABW2YAS9_9GAMM</name>
<keyword evidence="3" id="KW-1185">Reference proteome</keyword>
<dbReference type="InterPro" id="IPR036291">
    <property type="entry name" value="NAD(P)-bd_dom_sf"/>
</dbReference>
<proteinExistence type="predicted"/>
<sequence>MPIDRRELLKLGVLGVSGMASLSVGATAQASPATPPPAPASKPLDILILGGTGLTGPHQVRYALARGHRITIFNRGRKQPEWSSQVEQLLGDREKNDYASLAEAVAKGRRWDVCIDNPSSVPAWIRDAAQVLKGRVGRYMMISSLSAYADNATRGQDETAALATFAGDPLKETMTSLRADMNKYSGLKAATEAETRKHFGERSTILRPGLIVGPGDETDRFTYWPLRMRRGGEVLCPGDGRDPVRIIDARDLGEWMIRLAEQGTQGVFNAFGPDYDLDMAALLYGVRASTTQGATLTFVPADFLAAQNVTPWGDMPAWVPNAGDSAGFHTRSNRKAVAAGLTFRSIADTVAATLAWYDALPEERRKAGPRAGIKPEREAEVLAAWKAKARA</sequence>
<dbReference type="Proteomes" id="UP001597110">
    <property type="component" value="Unassembled WGS sequence"/>
</dbReference>
<dbReference type="InterPro" id="IPR006311">
    <property type="entry name" value="TAT_signal"/>
</dbReference>
<comment type="caution">
    <text evidence="2">The sequence shown here is derived from an EMBL/GenBank/DDBJ whole genome shotgun (WGS) entry which is preliminary data.</text>
</comment>
<dbReference type="SUPFAM" id="SSF51735">
    <property type="entry name" value="NAD(P)-binding Rossmann-fold domains"/>
    <property type="match status" value="1"/>
</dbReference>
<dbReference type="Gene3D" id="3.40.50.720">
    <property type="entry name" value="NAD(P)-binding Rossmann-like Domain"/>
    <property type="match status" value="1"/>
</dbReference>
<dbReference type="Pfam" id="PF01370">
    <property type="entry name" value="Epimerase"/>
    <property type="match status" value="1"/>
</dbReference>
<evidence type="ECO:0000313" key="2">
    <source>
        <dbReference type="EMBL" id="MFD0724716.1"/>
    </source>
</evidence>
<dbReference type="RefSeq" id="WP_386822364.1">
    <property type="nucleotide sequence ID" value="NZ_JBHTIF010000001.1"/>
</dbReference>